<proteinExistence type="predicted"/>
<organism evidence="1 2">
    <name type="scientific">Rugamonas aquatica</name>
    <dbReference type="NCBI Taxonomy" id="2743357"/>
    <lineage>
        <taxon>Bacteria</taxon>
        <taxon>Pseudomonadati</taxon>
        <taxon>Pseudomonadota</taxon>
        <taxon>Betaproteobacteria</taxon>
        <taxon>Burkholderiales</taxon>
        <taxon>Oxalobacteraceae</taxon>
        <taxon>Telluria group</taxon>
        <taxon>Rugamonas</taxon>
    </lineage>
</organism>
<comment type="caution">
    <text evidence="1">The sequence shown here is derived from an EMBL/GenBank/DDBJ whole genome shotgun (WGS) entry which is preliminary data.</text>
</comment>
<protein>
    <submittedName>
        <fullName evidence="1">Uncharacterized protein</fullName>
    </submittedName>
</protein>
<dbReference type="EMBL" id="WHUG01000006">
    <property type="protein sequence ID" value="MQA39946.1"/>
    <property type="molecule type" value="Genomic_DNA"/>
</dbReference>
<dbReference type="AlphaFoldDB" id="A0A6A7N4J6"/>
<reference evidence="1 2" key="1">
    <citation type="submission" date="2019-10" db="EMBL/GenBank/DDBJ databases">
        <title>Two novel species isolated from a subtropical stream in China.</title>
        <authorList>
            <person name="Lu H."/>
        </authorList>
    </citation>
    <scope>NUCLEOTIDE SEQUENCE [LARGE SCALE GENOMIC DNA]</scope>
    <source>
        <strain evidence="1 2">FT29W</strain>
    </source>
</reference>
<gene>
    <name evidence="1" type="ORF">GEV02_17485</name>
</gene>
<dbReference type="RefSeq" id="WP_152839181.1">
    <property type="nucleotide sequence ID" value="NZ_WHUG01000006.1"/>
</dbReference>
<accession>A0A6A7N4J6</accession>
<dbReference type="Proteomes" id="UP000440498">
    <property type="component" value="Unassembled WGS sequence"/>
</dbReference>
<evidence type="ECO:0000313" key="2">
    <source>
        <dbReference type="Proteomes" id="UP000440498"/>
    </source>
</evidence>
<evidence type="ECO:0000313" key="1">
    <source>
        <dbReference type="EMBL" id="MQA39946.1"/>
    </source>
</evidence>
<sequence>MEWLEPWWPTDELPQAFRDSFKRQLALEVGPEHVMHGLPVRLIGRGNGDDALFEILDGTGRVADVHLTWSKGTERLPWPITTIYTSIAAWADTGMIRDHKDWAGEP</sequence>
<keyword evidence="2" id="KW-1185">Reference proteome</keyword>
<name>A0A6A7N4J6_9BURK</name>